<protein>
    <submittedName>
        <fullName evidence="1">DUF4445 domain-containing protein</fullName>
    </submittedName>
</protein>
<sequence>MAQYQVTFLPDNIEITVEEGTNLLEAARNAGIELGSPCGGNGTCGKCAVRVTSGLYEAGNDFHLAEDSKTQGDTLSCTASVKGDLTVEIPEKSRMKKHKVVLSERQIKENSFLQQNGINPVGRKYHLMLTKPDLKDNMNDLDRVRKALRKEYGVTEATISLDGLRKLPEAIRLGNFEITITAIMVQGRCEIIGVEPGKMEKPVFGAAVDMGTTTVVVVLVDLDSGTILDQEGTYNKQATYGSDVISRIIYADENQDGLSTLKEAATDTVNELLKALLARNGLSAGDIISMVCGGNTVMTHLLLGVTPTYLRLEPYLPAAVTFPAVNAETLGIGIHPHAPVLTLPSVASYVGGDISAGVFAILPKNSDDLNLFIDIGTNGELVLGNSEWLVTCSCSAGPAFEGSGINCGMRAMDGAIDWIEIDPVNLEAGYRVINGGKPLGICGSGLIYSLSEMLEAGIIDRAGKIRLPAEVPGACRSRIRIGPEGAEYLLVPESESGTGRDIVITEGDIKNLLRAKGAIFAGIRTMLQQVQLDMSVISNVFIAGGFGKYINITDAVRIGLLPDLPEEKYEYVGNSCIQGAILGLLSLEALMEMDEIASKMTYLELSIGNQFMDEFISAVFIPHTDLSLFPSLQ</sequence>
<keyword evidence="2" id="KW-1185">Reference proteome</keyword>
<gene>
    <name evidence="1" type="ORF">FRZ06_02580</name>
</gene>
<name>A0ACD1A7M8_9FIRM</name>
<dbReference type="Proteomes" id="UP000594014">
    <property type="component" value="Chromosome"/>
</dbReference>
<evidence type="ECO:0000313" key="1">
    <source>
        <dbReference type="EMBL" id="QOX62320.1"/>
    </source>
</evidence>
<reference evidence="1" key="1">
    <citation type="submission" date="2019-08" db="EMBL/GenBank/DDBJ databases">
        <title>Genome sequence of Clostridiales bacterium MT110.</title>
        <authorList>
            <person name="Cao J."/>
        </authorList>
    </citation>
    <scope>NUCLEOTIDE SEQUENCE</scope>
    <source>
        <strain evidence="1">MT110</strain>
    </source>
</reference>
<evidence type="ECO:0000313" key="2">
    <source>
        <dbReference type="Proteomes" id="UP000594014"/>
    </source>
</evidence>
<proteinExistence type="predicted"/>
<organism evidence="1 2">
    <name type="scientific">Anoxybacterium hadale</name>
    <dbReference type="NCBI Taxonomy" id="3408580"/>
    <lineage>
        <taxon>Bacteria</taxon>
        <taxon>Bacillati</taxon>
        <taxon>Bacillota</taxon>
        <taxon>Clostridia</taxon>
        <taxon>Peptostreptococcales</taxon>
        <taxon>Anaerovoracaceae</taxon>
        <taxon>Anoxybacterium</taxon>
    </lineage>
</organism>
<dbReference type="EMBL" id="CP042469">
    <property type="protein sequence ID" value="QOX62320.1"/>
    <property type="molecule type" value="Genomic_DNA"/>
</dbReference>
<accession>A0ACD1A7M8</accession>